<comment type="caution">
    <text evidence="2">The sequence shown here is derived from an EMBL/GenBank/DDBJ whole genome shotgun (WGS) entry which is preliminary data.</text>
</comment>
<accession>A0A444YUD9</accession>
<dbReference type="AlphaFoldDB" id="A0A444YUD9"/>
<evidence type="ECO:0000313" key="2">
    <source>
        <dbReference type="EMBL" id="RYR05547.1"/>
    </source>
</evidence>
<reference evidence="2 3" key="1">
    <citation type="submission" date="2019-01" db="EMBL/GenBank/DDBJ databases">
        <title>Sequencing of cultivated peanut Arachis hypogaea provides insights into genome evolution and oil improvement.</title>
        <authorList>
            <person name="Chen X."/>
        </authorList>
    </citation>
    <scope>NUCLEOTIDE SEQUENCE [LARGE SCALE GENOMIC DNA]</scope>
    <source>
        <strain evidence="3">cv. Fuhuasheng</strain>
        <tissue evidence="2">Leaves</tissue>
    </source>
</reference>
<keyword evidence="3" id="KW-1185">Reference proteome</keyword>
<evidence type="ECO:0000256" key="1">
    <source>
        <dbReference type="SAM" id="MobiDB-lite"/>
    </source>
</evidence>
<evidence type="ECO:0000313" key="3">
    <source>
        <dbReference type="Proteomes" id="UP000289738"/>
    </source>
</evidence>
<gene>
    <name evidence="2" type="ORF">Ahy_B06g085408</name>
</gene>
<dbReference type="Proteomes" id="UP000289738">
    <property type="component" value="Chromosome B06"/>
</dbReference>
<proteinExistence type="predicted"/>
<dbReference type="EMBL" id="SDMP01000016">
    <property type="protein sequence ID" value="RYR05547.1"/>
    <property type="molecule type" value="Genomic_DNA"/>
</dbReference>
<feature type="region of interest" description="Disordered" evidence="1">
    <location>
        <begin position="113"/>
        <end position="152"/>
    </location>
</feature>
<organism evidence="2 3">
    <name type="scientific">Arachis hypogaea</name>
    <name type="common">Peanut</name>
    <dbReference type="NCBI Taxonomy" id="3818"/>
    <lineage>
        <taxon>Eukaryota</taxon>
        <taxon>Viridiplantae</taxon>
        <taxon>Streptophyta</taxon>
        <taxon>Embryophyta</taxon>
        <taxon>Tracheophyta</taxon>
        <taxon>Spermatophyta</taxon>
        <taxon>Magnoliopsida</taxon>
        <taxon>eudicotyledons</taxon>
        <taxon>Gunneridae</taxon>
        <taxon>Pentapetalae</taxon>
        <taxon>rosids</taxon>
        <taxon>fabids</taxon>
        <taxon>Fabales</taxon>
        <taxon>Fabaceae</taxon>
        <taxon>Papilionoideae</taxon>
        <taxon>50 kb inversion clade</taxon>
        <taxon>dalbergioids sensu lato</taxon>
        <taxon>Dalbergieae</taxon>
        <taxon>Pterocarpus clade</taxon>
        <taxon>Arachis</taxon>
    </lineage>
</organism>
<name>A0A444YUD9_ARAHY</name>
<feature type="compositionally biased region" description="Acidic residues" evidence="1">
    <location>
        <begin position="129"/>
        <end position="140"/>
    </location>
</feature>
<protein>
    <recommendedName>
        <fullName evidence="4">Transposase MuDR plant domain-containing protein</fullName>
    </recommendedName>
</protein>
<evidence type="ECO:0008006" key="4">
    <source>
        <dbReference type="Google" id="ProtNLM"/>
    </source>
</evidence>
<sequence length="252" mass="27832">MHVNTLSDLKSLILSKFGGTEVREIGRVAYRLVAPMGNAIFQFRLFRLQKDEHVRLIFDIHRRIVVEQVMELSAEVGHSGCGGSIHSTYVQDNRPLAPPSIHVAIPVNDAKEGEEELDDDYVANSADSDSSDGGDEDEFVPETPTQTVAHHVLPPPHPIPALSAVPSHYHSLDMDAMHERTSFSNTGEEDYNLDGGVEFRCRQADNGCQWSLRVGASAEPQILGSSEGWRSTQLCSTHHVSRPSLVRQQSDL</sequence>